<evidence type="ECO:0000259" key="4">
    <source>
        <dbReference type="Pfam" id="PF12835"/>
    </source>
</evidence>
<keyword evidence="1" id="KW-0233">DNA recombination</keyword>
<dbReference type="GO" id="GO:0043565">
    <property type="term" value="F:sequence-specific DNA binding"/>
    <property type="evidence" value="ECO:0007669"/>
    <property type="project" value="InterPro"/>
</dbReference>
<dbReference type="GO" id="GO:0006310">
    <property type="term" value="P:DNA recombination"/>
    <property type="evidence" value="ECO:0007669"/>
    <property type="project" value="UniProtKB-KW"/>
</dbReference>
<dbReference type="InterPro" id="IPR011010">
    <property type="entry name" value="DNA_brk_join_enz"/>
</dbReference>
<reference evidence="5 6" key="1">
    <citation type="submission" date="2017-03" db="EMBL/GenBank/DDBJ databases">
        <title>Genome analysis of strain PAMC 26577.</title>
        <authorList>
            <person name="Oh H.-M."/>
            <person name="Yang J.-A."/>
        </authorList>
    </citation>
    <scope>NUCLEOTIDE SEQUENCE [LARGE SCALE GENOMIC DNA]</scope>
    <source>
        <strain evidence="5 6">PAMC 26577</strain>
    </source>
</reference>
<dbReference type="InterPro" id="IPR009057">
    <property type="entry name" value="Homeodomain-like_sf"/>
</dbReference>
<feature type="domain" description="Integrase catalytic" evidence="4">
    <location>
        <begin position="148"/>
        <end position="279"/>
    </location>
</feature>
<dbReference type="Pfam" id="PF02954">
    <property type="entry name" value="HTH_8"/>
    <property type="match status" value="1"/>
</dbReference>
<dbReference type="Pfam" id="PF12835">
    <property type="entry name" value="Integrase_1"/>
    <property type="match status" value="1"/>
</dbReference>
<evidence type="ECO:0000313" key="5">
    <source>
        <dbReference type="EMBL" id="OTP67765.1"/>
    </source>
</evidence>
<comment type="caution">
    <text evidence="5">The sequence shown here is derived from an EMBL/GenBank/DDBJ whole genome shotgun (WGS) entry which is preliminary data.</text>
</comment>
<feature type="compositionally biased region" description="Basic and acidic residues" evidence="2">
    <location>
        <begin position="392"/>
        <end position="401"/>
    </location>
</feature>
<organism evidence="5 6">
    <name type="scientific">Caballeronia sordidicola</name>
    <name type="common">Burkholderia sordidicola</name>
    <dbReference type="NCBI Taxonomy" id="196367"/>
    <lineage>
        <taxon>Bacteria</taxon>
        <taxon>Pseudomonadati</taxon>
        <taxon>Pseudomonadota</taxon>
        <taxon>Betaproteobacteria</taxon>
        <taxon>Burkholderiales</taxon>
        <taxon>Burkholderiaceae</taxon>
        <taxon>Caballeronia</taxon>
    </lineage>
</organism>
<feature type="domain" description="DNA binding HTH" evidence="3">
    <location>
        <begin position="349"/>
        <end position="373"/>
    </location>
</feature>
<evidence type="ECO:0000256" key="2">
    <source>
        <dbReference type="SAM" id="MobiDB-lite"/>
    </source>
</evidence>
<proteinExistence type="predicted"/>
<dbReference type="InterPro" id="IPR002197">
    <property type="entry name" value="HTH_Fis"/>
</dbReference>
<dbReference type="SUPFAM" id="SSF46689">
    <property type="entry name" value="Homeodomain-like"/>
    <property type="match status" value="1"/>
</dbReference>
<gene>
    <name evidence="5" type="ORF">PAMC26577_35875</name>
</gene>
<sequence length="428" mass="47597">MKVVVSYRAILERSGLPKRLTGDLDKLFQQFLSHAHSKTRVTANAISIKTQERRLLSLIAGFKELRRDGFAIETPWNISSKHIRHLVNVWVIKNKQSPGTVENKLTYWRTLAAWMGKHQLVGTVDDYITRPDGYRRYYVAQRDKSWEAADVNVDEVIARLSHSDRWVAIQVELQSAFGLRAQESMLLRPLQCLRVSGHLHVTDGTKGGRPRVVPIDADWQYDLLIRAAQMANPRTGSMIPESYSLKKWYRHFYKVLANEGVSQKGLGVTVHGLRHAYLQRMYEQVTGVPAPIKRPDHKPDPQLHQLAMEKIVAAAGHGLATKASAYISSFSAIRRIDAPVVSCEQALVALAAANGNKSHAAKSLGISRQALYRVLSKGSDPSARVSGGAAARDGDEGNDHSDESDESDESNESNESDESDESDESVTV</sequence>
<dbReference type="Proteomes" id="UP000195221">
    <property type="component" value="Unassembled WGS sequence"/>
</dbReference>
<evidence type="ECO:0000256" key="1">
    <source>
        <dbReference type="ARBA" id="ARBA00023172"/>
    </source>
</evidence>
<evidence type="ECO:0000259" key="3">
    <source>
        <dbReference type="Pfam" id="PF02954"/>
    </source>
</evidence>
<feature type="region of interest" description="Disordered" evidence="2">
    <location>
        <begin position="377"/>
        <end position="428"/>
    </location>
</feature>
<dbReference type="SUPFAM" id="SSF56349">
    <property type="entry name" value="DNA breaking-rejoining enzymes"/>
    <property type="match status" value="1"/>
</dbReference>
<dbReference type="InterPro" id="IPR024456">
    <property type="entry name" value="Integrase_catalytic_putative"/>
</dbReference>
<dbReference type="Gene3D" id="1.10.443.10">
    <property type="entry name" value="Intergrase catalytic core"/>
    <property type="match status" value="1"/>
</dbReference>
<dbReference type="EMBL" id="NBTZ01000148">
    <property type="protein sequence ID" value="OTP67765.1"/>
    <property type="molecule type" value="Genomic_DNA"/>
</dbReference>
<evidence type="ECO:0000313" key="6">
    <source>
        <dbReference type="Proteomes" id="UP000195221"/>
    </source>
</evidence>
<name>A0A242M923_CABSO</name>
<dbReference type="InterPro" id="IPR013762">
    <property type="entry name" value="Integrase-like_cat_sf"/>
</dbReference>
<accession>A0A242M923</accession>
<protein>
    <submittedName>
        <fullName evidence="5">Putative regulatory protein</fullName>
    </submittedName>
</protein>
<dbReference type="Gene3D" id="1.10.10.60">
    <property type="entry name" value="Homeodomain-like"/>
    <property type="match status" value="1"/>
</dbReference>
<feature type="compositionally biased region" description="Acidic residues" evidence="2">
    <location>
        <begin position="402"/>
        <end position="428"/>
    </location>
</feature>
<dbReference type="AlphaFoldDB" id="A0A242M923"/>
<dbReference type="GO" id="GO:0015074">
    <property type="term" value="P:DNA integration"/>
    <property type="evidence" value="ECO:0007669"/>
    <property type="project" value="InterPro"/>
</dbReference>
<dbReference type="RefSeq" id="WP_083637838.1">
    <property type="nucleotide sequence ID" value="NZ_MSRG01000025.1"/>
</dbReference>